<dbReference type="SUPFAM" id="SSF53271">
    <property type="entry name" value="PRTase-like"/>
    <property type="match status" value="1"/>
</dbReference>
<sequence>MLLTGEKVLKQNKVDTGMPMTPIRHSKEQTYVVTHDLGERIENLQLLGLKTPGASDPFFLEFHNKVKDALAVILPEVKIVTYDMKRLVTDVWTEAIRIQRSIKDAIVVSSCAEVASARRGHTIEVNRLVDENGKIIGLGPRPGNPPIGEQTKGVATVANGNPVVLAEDGAFTGGTLEYILGRLESRGVKVAVIVTGICFPDAIENIRRTFSGEIVVVEEIEKPYEWMPDHDFVPFAPNCGRVFGEHFGSETLPCYNHEGISYCFPYVKPYGDPVDWASIPVEHASPFSLMCLLEALKLFKRIDEMNGRRITAIDLAGSMPRVSVPMVMGSRQLPDAEMPITDFLHEACEELA</sequence>
<reference evidence="1 2" key="1">
    <citation type="journal article" date="2016" name="Nat. Commun.">
        <title>Thousands of microbial genomes shed light on interconnected biogeochemical processes in an aquifer system.</title>
        <authorList>
            <person name="Anantharaman K."/>
            <person name="Brown C.T."/>
            <person name="Hug L.A."/>
            <person name="Sharon I."/>
            <person name="Castelle C.J."/>
            <person name="Probst A.J."/>
            <person name="Thomas B.C."/>
            <person name="Singh A."/>
            <person name="Wilkins M.J."/>
            <person name="Karaoz U."/>
            <person name="Brodie E.L."/>
            <person name="Williams K.H."/>
            <person name="Hubbard S.S."/>
            <person name="Banfield J.F."/>
        </authorList>
    </citation>
    <scope>NUCLEOTIDE SEQUENCE [LARGE SCALE GENOMIC DNA]</scope>
</reference>
<dbReference type="Proteomes" id="UP000176429">
    <property type="component" value="Unassembled WGS sequence"/>
</dbReference>
<dbReference type="EMBL" id="MHSH01000015">
    <property type="protein sequence ID" value="OHA41936.1"/>
    <property type="molecule type" value="Genomic_DNA"/>
</dbReference>
<comment type="caution">
    <text evidence="1">The sequence shown here is derived from an EMBL/GenBank/DDBJ whole genome shotgun (WGS) entry which is preliminary data.</text>
</comment>
<accession>A0A1G2P0R4</accession>
<protein>
    <submittedName>
        <fullName evidence="1">Uncharacterized protein</fullName>
    </submittedName>
</protein>
<gene>
    <name evidence="1" type="ORF">A3H68_02405</name>
</gene>
<proteinExistence type="predicted"/>
<dbReference type="CDD" id="cd06223">
    <property type="entry name" value="PRTases_typeI"/>
    <property type="match status" value="1"/>
</dbReference>
<evidence type="ECO:0000313" key="2">
    <source>
        <dbReference type="Proteomes" id="UP000176429"/>
    </source>
</evidence>
<name>A0A1G2P0R4_9BACT</name>
<dbReference type="AlphaFoldDB" id="A0A1G2P0R4"/>
<dbReference type="InterPro" id="IPR000836">
    <property type="entry name" value="PRTase_dom"/>
</dbReference>
<evidence type="ECO:0000313" key="1">
    <source>
        <dbReference type="EMBL" id="OHA41936.1"/>
    </source>
</evidence>
<organism evidence="1 2">
    <name type="scientific">Candidatus Taylorbacteria bacterium RIFCSPLOWO2_02_FULL_46_40</name>
    <dbReference type="NCBI Taxonomy" id="1802329"/>
    <lineage>
        <taxon>Bacteria</taxon>
        <taxon>Candidatus Tayloriibacteriota</taxon>
    </lineage>
</organism>
<dbReference type="Gene3D" id="3.40.50.2020">
    <property type="match status" value="1"/>
</dbReference>
<dbReference type="InterPro" id="IPR029057">
    <property type="entry name" value="PRTase-like"/>
</dbReference>